<proteinExistence type="predicted"/>
<gene>
    <name evidence="1" type="ORF">TGEB3V08_LOCUS8008</name>
</gene>
<evidence type="ECO:0000313" key="1">
    <source>
        <dbReference type="EMBL" id="CAD7601576.1"/>
    </source>
</evidence>
<sequence length="89" mass="9925">MVYGVILVIDWTADDGEIGARISIELETLVALNPDLLPHGHVNQNIISTGLSRLSTVHKYSFCHNRDKLWLLTRNFVALSPIVTAENVE</sequence>
<dbReference type="AlphaFoldDB" id="A0A7R9K2P2"/>
<name>A0A7R9K2P2_TIMGE</name>
<accession>A0A7R9K2P2</accession>
<protein>
    <submittedName>
        <fullName evidence="1">Uncharacterized protein</fullName>
    </submittedName>
</protein>
<reference evidence="1" key="1">
    <citation type="submission" date="2020-11" db="EMBL/GenBank/DDBJ databases">
        <authorList>
            <person name="Tran Van P."/>
        </authorList>
    </citation>
    <scope>NUCLEOTIDE SEQUENCE</scope>
</reference>
<dbReference type="EMBL" id="OE842847">
    <property type="protein sequence ID" value="CAD7601576.1"/>
    <property type="molecule type" value="Genomic_DNA"/>
</dbReference>
<organism evidence="1">
    <name type="scientific">Timema genevievae</name>
    <name type="common">Walking stick</name>
    <dbReference type="NCBI Taxonomy" id="629358"/>
    <lineage>
        <taxon>Eukaryota</taxon>
        <taxon>Metazoa</taxon>
        <taxon>Ecdysozoa</taxon>
        <taxon>Arthropoda</taxon>
        <taxon>Hexapoda</taxon>
        <taxon>Insecta</taxon>
        <taxon>Pterygota</taxon>
        <taxon>Neoptera</taxon>
        <taxon>Polyneoptera</taxon>
        <taxon>Phasmatodea</taxon>
        <taxon>Timematodea</taxon>
        <taxon>Timematoidea</taxon>
        <taxon>Timematidae</taxon>
        <taxon>Timema</taxon>
    </lineage>
</organism>